<name>X1SJW7_9ZZZZ</name>
<gene>
    <name evidence="1" type="ORF">S12H4_26900</name>
</gene>
<evidence type="ECO:0000313" key="1">
    <source>
        <dbReference type="EMBL" id="GAI93258.1"/>
    </source>
</evidence>
<accession>X1SJW7</accession>
<dbReference type="EMBL" id="BARW01015309">
    <property type="protein sequence ID" value="GAI93258.1"/>
    <property type="molecule type" value="Genomic_DNA"/>
</dbReference>
<protein>
    <submittedName>
        <fullName evidence="1">Uncharacterized protein</fullName>
    </submittedName>
</protein>
<sequence>MKTKEEARANLEASISYIPDRYRAGIARADWATKAASDAAERNFADAMAKAVSAKSRQVGVRKVSNTEWQRLAGEKGGAVIGERIRGALDKQAAKWGPIYDAVVGTVQRLPPKTVDFRANITARLIPTVESWKRAAGKL</sequence>
<organism evidence="1">
    <name type="scientific">marine sediment metagenome</name>
    <dbReference type="NCBI Taxonomy" id="412755"/>
    <lineage>
        <taxon>unclassified sequences</taxon>
        <taxon>metagenomes</taxon>
        <taxon>ecological metagenomes</taxon>
    </lineage>
</organism>
<proteinExistence type="predicted"/>
<reference evidence="1" key="1">
    <citation type="journal article" date="2014" name="Front. Microbiol.">
        <title>High frequency of phylogenetically diverse reductive dehalogenase-homologous genes in deep subseafloor sedimentary metagenomes.</title>
        <authorList>
            <person name="Kawai M."/>
            <person name="Futagami T."/>
            <person name="Toyoda A."/>
            <person name="Takaki Y."/>
            <person name="Nishi S."/>
            <person name="Hori S."/>
            <person name="Arai W."/>
            <person name="Tsubouchi T."/>
            <person name="Morono Y."/>
            <person name="Uchiyama I."/>
            <person name="Ito T."/>
            <person name="Fujiyama A."/>
            <person name="Inagaki F."/>
            <person name="Takami H."/>
        </authorList>
    </citation>
    <scope>NUCLEOTIDE SEQUENCE</scope>
    <source>
        <strain evidence="1">Expedition CK06-06</strain>
    </source>
</reference>
<dbReference type="AlphaFoldDB" id="X1SJW7"/>
<comment type="caution">
    <text evidence="1">The sequence shown here is derived from an EMBL/GenBank/DDBJ whole genome shotgun (WGS) entry which is preliminary data.</text>
</comment>